<feature type="compositionally biased region" description="Basic and acidic residues" evidence="1">
    <location>
        <begin position="238"/>
        <end position="281"/>
    </location>
</feature>
<gene>
    <name evidence="2" type="ORF">GWK47_053090</name>
</gene>
<evidence type="ECO:0000313" key="3">
    <source>
        <dbReference type="Proteomes" id="UP000770661"/>
    </source>
</evidence>
<dbReference type="Proteomes" id="UP000770661">
    <property type="component" value="Unassembled WGS sequence"/>
</dbReference>
<feature type="compositionally biased region" description="Gly residues" evidence="1">
    <location>
        <begin position="20"/>
        <end position="43"/>
    </location>
</feature>
<evidence type="ECO:0000313" key="2">
    <source>
        <dbReference type="EMBL" id="KAG0718121.1"/>
    </source>
</evidence>
<keyword evidence="3" id="KW-1185">Reference proteome</keyword>
<feature type="compositionally biased region" description="Acidic residues" evidence="1">
    <location>
        <begin position="660"/>
        <end position="763"/>
    </location>
</feature>
<feature type="compositionally biased region" description="Basic and acidic residues" evidence="1">
    <location>
        <begin position="295"/>
        <end position="349"/>
    </location>
</feature>
<feature type="region of interest" description="Disordered" evidence="1">
    <location>
        <begin position="477"/>
        <end position="502"/>
    </location>
</feature>
<feature type="compositionally biased region" description="Basic and acidic residues" evidence="1">
    <location>
        <begin position="484"/>
        <end position="502"/>
    </location>
</feature>
<dbReference type="EMBL" id="JACEEZ010016629">
    <property type="protein sequence ID" value="KAG0718121.1"/>
    <property type="molecule type" value="Genomic_DNA"/>
</dbReference>
<feature type="compositionally biased region" description="Low complexity" evidence="1">
    <location>
        <begin position="80"/>
        <end position="100"/>
    </location>
</feature>
<accession>A0A8J4Y7D9</accession>
<feature type="compositionally biased region" description="Acidic residues" evidence="1">
    <location>
        <begin position="623"/>
        <end position="653"/>
    </location>
</feature>
<name>A0A8J4Y7D9_CHIOP</name>
<comment type="caution">
    <text evidence="2">The sequence shown here is derived from an EMBL/GenBank/DDBJ whole genome shotgun (WGS) entry which is preliminary data.</text>
</comment>
<feature type="compositionally biased region" description="Basic and acidic residues" evidence="1">
    <location>
        <begin position="199"/>
        <end position="213"/>
    </location>
</feature>
<dbReference type="OrthoDB" id="6378952at2759"/>
<feature type="compositionally biased region" description="Basic and acidic residues" evidence="1">
    <location>
        <begin position="1"/>
        <end position="13"/>
    </location>
</feature>
<evidence type="ECO:0000256" key="1">
    <source>
        <dbReference type="SAM" id="MobiDB-lite"/>
    </source>
</evidence>
<proteinExistence type="predicted"/>
<feature type="region of interest" description="Disordered" evidence="1">
    <location>
        <begin position="1"/>
        <end position="117"/>
    </location>
</feature>
<feature type="compositionally biased region" description="Basic and acidic residues" evidence="1">
    <location>
        <begin position="598"/>
        <end position="622"/>
    </location>
</feature>
<dbReference type="AlphaFoldDB" id="A0A8J4Y7D9"/>
<feature type="region of interest" description="Disordered" evidence="1">
    <location>
        <begin position="165"/>
        <end position="351"/>
    </location>
</feature>
<reference evidence="2" key="1">
    <citation type="submission" date="2020-07" db="EMBL/GenBank/DDBJ databases">
        <title>The High-quality genome of the commercially important snow crab, Chionoecetes opilio.</title>
        <authorList>
            <person name="Jeong J.-H."/>
            <person name="Ryu S."/>
        </authorList>
    </citation>
    <scope>NUCLEOTIDE SEQUENCE</scope>
    <source>
        <strain evidence="2">MADBK_172401_WGS</strain>
        <tissue evidence="2">Digestive gland</tissue>
    </source>
</reference>
<feature type="region of interest" description="Disordered" evidence="1">
    <location>
        <begin position="598"/>
        <end position="783"/>
    </location>
</feature>
<sequence>MPGYHTEGDSERYRGHHGRGGMGWGGRDGGGARGYGHGGGGGGKYDRYRWGDEGEGGGSRQGSSRSYKESYNHHRYRDGYSSSSSSSAYQYQQQQQQPQQHYHHHSHSQHSWHDAGRDTEAYSRRGAGEGRSGQDFIRSLSELSGKESRIALDIIKSVLGNDAPAARDNWEHQGGPARKMRRLDWDGARSQQPMNKYSSYRERPYPGQHEYRGRGRGGSGMATRSPHCYRKMSNSQLREMEMARSEMPHPEKKEKKNLEKKTSGGVKRVREGDEEKEKASAEETAGEEGTQSTEKATEKVAKGEKDAEAKEKSVEKSPSKKDAVKKEGKEEKKEDVKEKKETETEEAKDPNLSFPRTALKCHMCDMTKFPNIKAYLSHLGSKNHERIAHVFHARCAASMDLLIAESKLANKRKNKMQGKNRWCYECDCFMNSHPKEHCHTTEHTLVSRYMEAQCCGYPYNRANVEEHRLSMRHLKNQIGYDEAQQTRKEKDKEQKAKGEEEEEAYHKAVAEFKQECLEQEKEEGLEPLTVADMPPHDPARPLGGLGMLYKETKYQCDVCHCSISSPRLARYHFRSLEHYHNVCNHFAAIEEAKEVERKQKEAEDKAAKAKEEEGKAAKKKEDGEEEEEDLANMETVDVAEDGEGEEEEVDAAADDSGVKEEDEEEEEEEEEEKEGEEGDEEQEPQEEEEEEKMEEEAGEGDEEEEEGGEGEEEVGEGEEEEGEGEYVEGEEEEVGEGEEEVVEGEEEEGGVEGVEEEGEDYEEENNRCYSSLRSPDVLPGTLPWFGFAPVFLTAPEMKGPRQGK</sequence>
<feature type="compositionally biased region" description="Basic residues" evidence="1">
    <location>
        <begin position="101"/>
        <end position="110"/>
    </location>
</feature>
<organism evidence="2 3">
    <name type="scientific">Chionoecetes opilio</name>
    <name type="common">Atlantic snow crab</name>
    <name type="synonym">Cancer opilio</name>
    <dbReference type="NCBI Taxonomy" id="41210"/>
    <lineage>
        <taxon>Eukaryota</taxon>
        <taxon>Metazoa</taxon>
        <taxon>Ecdysozoa</taxon>
        <taxon>Arthropoda</taxon>
        <taxon>Crustacea</taxon>
        <taxon>Multicrustacea</taxon>
        <taxon>Malacostraca</taxon>
        <taxon>Eumalacostraca</taxon>
        <taxon>Eucarida</taxon>
        <taxon>Decapoda</taxon>
        <taxon>Pleocyemata</taxon>
        <taxon>Brachyura</taxon>
        <taxon>Eubrachyura</taxon>
        <taxon>Majoidea</taxon>
        <taxon>Majidae</taxon>
        <taxon>Chionoecetes</taxon>
    </lineage>
</organism>
<feature type="compositionally biased region" description="Polar residues" evidence="1">
    <location>
        <begin position="189"/>
        <end position="198"/>
    </location>
</feature>
<protein>
    <submittedName>
        <fullName evidence="2">Uncharacterized protein</fullName>
    </submittedName>
</protein>